<evidence type="ECO:0000256" key="1">
    <source>
        <dbReference type="SAM" id="MobiDB-lite"/>
    </source>
</evidence>
<feature type="region of interest" description="Disordered" evidence="1">
    <location>
        <begin position="1"/>
        <end position="25"/>
    </location>
</feature>
<name>A0A3S1CHE9_ANAVA</name>
<dbReference type="EMBL" id="RSCM01000027">
    <property type="protein sequence ID" value="RUS92529.1"/>
    <property type="molecule type" value="Genomic_DNA"/>
</dbReference>
<accession>A0A3S1CHE9</accession>
<evidence type="ECO:0000313" key="3">
    <source>
        <dbReference type="Proteomes" id="UP000276103"/>
    </source>
</evidence>
<evidence type="ECO:0000313" key="2">
    <source>
        <dbReference type="EMBL" id="RUS92529.1"/>
    </source>
</evidence>
<keyword evidence="3" id="KW-1185">Reference proteome</keyword>
<reference evidence="2 3" key="1">
    <citation type="journal article" date="2019" name="Genome Biol. Evol.">
        <title>Day and night: Metabolic profiles and evolutionary relationships of six axenic non-marine cyanobacteria.</title>
        <authorList>
            <person name="Will S.E."/>
            <person name="Henke P."/>
            <person name="Boedeker C."/>
            <person name="Huang S."/>
            <person name="Brinkmann H."/>
            <person name="Rohde M."/>
            <person name="Jarek M."/>
            <person name="Friedl T."/>
            <person name="Seufert S."/>
            <person name="Schumacher M."/>
            <person name="Overmann J."/>
            <person name="Neumann-Schaal M."/>
            <person name="Petersen J."/>
        </authorList>
    </citation>
    <scope>NUCLEOTIDE SEQUENCE [LARGE SCALE GENOMIC DNA]</scope>
    <source>
        <strain evidence="2 3">SAG 1403-4b</strain>
    </source>
</reference>
<proteinExistence type="predicted"/>
<dbReference type="AlphaFoldDB" id="A0A3S1CHE9"/>
<sequence>MDKASDWGGTDGVVGFQPESQVDRGAEGLGQAVEARFKLGQRATWKDAPSWWNPLSEEIYEIGDGWVRLNYGGRKIPFCEVILISPLS</sequence>
<comment type="caution">
    <text evidence="2">The sequence shown here is derived from an EMBL/GenBank/DDBJ whole genome shotgun (WGS) entry which is preliminary data.</text>
</comment>
<gene>
    <name evidence="2" type="ORF">DSM107003_50120</name>
</gene>
<dbReference type="Proteomes" id="UP000276103">
    <property type="component" value="Unassembled WGS sequence"/>
</dbReference>
<organism evidence="2 3">
    <name type="scientific">Trichormus variabilis SAG 1403-4b</name>
    <dbReference type="NCBI Taxonomy" id="447716"/>
    <lineage>
        <taxon>Bacteria</taxon>
        <taxon>Bacillati</taxon>
        <taxon>Cyanobacteriota</taxon>
        <taxon>Cyanophyceae</taxon>
        <taxon>Nostocales</taxon>
        <taxon>Nostocaceae</taxon>
        <taxon>Trichormus</taxon>
    </lineage>
</organism>
<protein>
    <submittedName>
        <fullName evidence="2">Uncharacterized protein</fullName>
    </submittedName>
</protein>